<dbReference type="Pfam" id="PF01464">
    <property type="entry name" value="SLT"/>
    <property type="match status" value="1"/>
</dbReference>
<feature type="domain" description="LysM" evidence="1">
    <location>
        <begin position="363"/>
        <end position="406"/>
    </location>
</feature>
<dbReference type="SUPFAM" id="SSF53955">
    <property type="entry name" value="Lysozyme-like"/>
    <property type="match status" value="1"/>
</dbReference>
<dbReference type="SUPFAM" id="SSF54106">
    <property type="entry name" value="LysM domain"/>
    <property type="match status" value="2"/>
</dbReference>
<keyword evidence="3" id="KW-1185">Reference proteome</keyword>
<dbReference type="Gene3D" id="3.10.350.10">
    <property type="entry name" value="LysM domain"/>
    <property type="match status" value="2"/>
</dbReference>
<protein>
    <submittedName>
        <fullName evidence="2">LysM peptidoglycan-binding domain-containing protein</fullName>
    </submittedName>
</protein>
<dbReference type="EMBL" id="CP147920">
    <property type="protein sequence ID" value="XAU16324.1"/>
    <property type="molecule type" value="Genomic_DNA"/>
</dbReference>
<dbReference type="Pfam" id="PF01476">
    <property type="entry name" value="LysM"/>
    <property type="match status" value="2"/>
</dbReference>
<sequence>MVIGRILAPIFLLPALLFGALFFDSDSNREAEIVRAFDLPPAFLNDPKLQKIISKKRTEYQRHGFFKSLNQAYLFIPMIKDILVHSDVPDEFLFLAMAESGFSIDAYSHKKASGVWQFMPETGRTFGLQINDYVDERRDLVKSTKAAITYLETLHARFNKWYLAAIAYNCGEGRLYRAIKKAGTDNISVLLDEKKRYLPRESRNYIRKIVALTLLASDEDFMINQEYAYLLNRANAYSIAQVKVSRGERISRVAKLINMPAYKLTSLNPHLKYDFVPPKNTQYTIYIPYVKLNEFRQNYKPAPLETFYMLHHVEAGDNLSRIGKKYRVPYKMIKEFNRLHTNMLRIGQKLVIPLSKPLDLKNGKYTVKRGDSLEAIARIFETTVSSLKKLNNIKGSLIRVGDRLSIYD</sequence>
<dbReference type="Gene3D" id="1.10.530.10">
    <property type="match status" value="1"/>
</dbReference>
<proteinExistence type="predicted"/>
<evidence type="ECO:0000313" key="2">
    <source>
        <dbReference type="EMBL" id="XAU16324.1"/>
    </source>
</evidence>
<dbReference type="CDD" id="cd00118">
    <property type="entry name" value="LysM"/>
    <property type="match status" value="2"/>
</dbReference>
<dbReference type="Proteomes" id="UP001447842">
    <property type="component" value="Chromosome"/>
</dbReference>
<dbReference type="PANTHER" id="PTHR33734">
    <property type="entry name" value="LYSM DOMAIN-CONTAINING GPI-ANCHORED PROTEIN 2"/>
    <property type="match status" value="1"/>
</dbReference>
<dbReference type="InterPro" id="IPR008258">
    <property type="entry name" value="Transglycosylase_SLT_dom_1"/>
</dbReference>
<organism evidence="2 3">
    <name type="scientific">Sulfurimonas diazotrophicus</name>
    <dbReference type="NCBI Taxonomy" id="3131939"/>
    <lineage>
        <taxon>Bacteria</taxon>
        <taxon>Pseudomonadati</taxon>
        <taxon>Campylobacterota</taxon>
        <taxon>Epsilonproteobacteria</taxon>
        <taxon>Campylobacterales</taxon>
        <taxon>Sulfurimonadaceae</taxon>
        <taxon>Sulfurimonas</taxon>
    </lineage>
</organism>
<evidence type="ECO:0000313" key="3">
    <source>
        <dbReference type="Proteomes" id="UP001447842"/>
    </source>
</evidence>
<dbReference type="InterPro" id="IPR023346">
    <property type="entry name" value="Lysozyme-like_dom_sf"/>
</dbReference>
<dbReference type="RefSeq" id="WP_345973732.1">
    <property type="nucleotide sequence ID" value="NZ_CP147920.1"/>
</dbReference>
<dbReference type="PROSITE" id="PS51782">
    <property type="entry name" value="LYSM"/>
    <property type="match status" value="2"/>
</dbReference>
<evidence type="ECO:0000259" key="1">
    <source>
        <dbReference type="PROSITE" id="PS51782"/>
    </source>
</evidence>
<dbReference type="InterPro" id="IPR036779">
    <property type="entry name" value="LysM_dom_sf"/>
</dbReference>
<dbReference type="CDD" id="cd16894">
    <property type="entry name" value="MltD-like"/>
    <property type="match status" value="1"/>
</dbReference>
<gene>
    <name evidence="2" type="ORF">WCY31_06330</name>
</gene>
<name>A0ABZ3HD65_9BACT</name>
<dbReference type="InterPro" id="IPR018392">
    <property type="entry name" value="LysM"/>
</dbReference>
<reference evidence="2 3" key="1">
    <citation type="submission" date="2024-03" db="EMBL/GenBank/DDBJ databases">
        <title>Sulfurimonas sp. HSL3-1.</title>
        <authorList>
            <person name="Wang S."/>
        </authorList>
    </citation>
    <scope>NUCLEOTIDE SEQUENCE [LARGE SCALE GENOMIC DNA]</scope>
    <source>
        <strain evidence="2 3">HSL3-1</strain>
    </source>
</reference>
<accession>A0ABZ3HD65</accession>
<dbReference type="SMART" id="SM00257">
    <property type="entry name" value="LysM"/>
    <property type="match status" value="3"/>
</dbReference>
<dbReference type="PANTHER" id="PTHR33734:SF22">
    <property type="entry name" value="MEMBRANE-BOUND LYTIC MUREIN TRANSGLYCOSYLASE D"/>
    <property type="match status" value="1"/>
</dbReference>
<feature type="domain" description="LysM" evidence="1">
    <location>
        <begin position="309"/>
        <end position="352"/>
    </location>
</feature>